<organism evidence="3">
    <name type="scientific">Tanacetum cinerariifolium</name>
    <name type="common">Dalmatian daisy</name>
    <name type="synonym">Chrysanthemum cinerariifolium</name>
    <dbReference type="NCBI Taxonomy" id="118510"/>
    <lineage>
        <taxon>Eukaryota</taxon>
        <taxon>Viridiplantae</taxon>
        <taxon>Streptophyta</taxon>
        <taxon>Embryophyta</taxon>
        <taxon>Tracheophyta</taxon>
        <taxon>Spermatophyta</taxon>
        <taxon>Magnoliopsida</taxon>
        <taxon>eudicotyledons</taxon>
        <taxon>Gunneridae</taxon>
        <taxon>Pentapetalae</taxon>
        <taxon>asterids</taxon>
        <taxon>campanulids</taxon>
        <taxon>Asterales</taxon>
        <taxon>Asteraceae</taxon>
        <taxon>Asteroideae</taxon>
        <taxon>Anthemideae</taxon>
        <taxon>Anthemidinae</taxon>
        <taxon>Tanacetum</taxon>
    </lineage>
</organism>
<feature type="region of interest" description="Disordered" evidence="2">
    <location>
        <begin position="634"/>
        <end position="657"/>
    </location>
</feature>
<accession>A0A6L2J4L5</accession>
<feature type="coiled-coil region" evidence="1">
    <location>
        <begin position="257"/>
        <end position="327"/>
    </location>
</feature>
<feature type="compositionally biased region" description="Basic and acidic residues" evidence="2">
    <location>
        <begin position="634"/>
        <end position="647"/>
    </location>
</feature>
<proteinExistence type="predicted"/>
<evidence type="ECO:0000313" key="3">
    <source>
        <dbReference type="EMBL" id="GEU31781.1"/>
    </source>
</evidence>
<protein>
    <submittedName>
        <fullName evidence="3">Uncharacterized protein</fullName>
    </submittedName>
</protein>
<dbReference type="EMBL" id="BKCJ010000285">
    <property type="protein sequence ID" value="GEU31781.1"/>
    <property type="molecule type" value="Genomic_DNA"/>
</dbReference>
<name>A0A6L2J4L5_TANCI</name>
<gene>
    <name evidence="3" type="ORF">Tci_003759</name>
</gene>
<sequence length="784" mass="89691">MIQDEDADSKDFINVLTGLCTREYMLKSVNIKWSLEMSGYAILNAVNTTYKEIPYRYDVLGLDPWWFICVRQARIRRILLDGYDVLREHGRTILESVEHSPLIWPTIEENGVIKTKKYVELSAAKKIQADCDMKAANIILQDLPSDIYSLFNHHRVSKDLWKRIQLLMQGDDPIACFNKAMAFLTAVASLRVTVQQVQGRQDEEQLSFLADPGVPDGQVVQTIIPNYDSDCDDIANEKGVLMANISNYGSDVISEEKANKEHNNKSVTAELERYKERVKTFEQHLNIDLSSHEKMINSRMDDMIKEKIALKEQVDSLEQNLSKQIKKGMFIANIHSFQKLTKDFGKRFTPQQELSDEQAFWLRMSTLTSKPSDAVPIKIEAPKELSKISLVNESLKKLKFHLAKFDNVVKIRTTPNAHTEGKEIIDIAEQKPSASTIVPGMFKLDLEPLAPRLLQNREIHLEYIKNTQEQADILWGIVKQAKSKQPLDNTLDFACNKKNDRISQTTSRNMKNKIEAQPRNVNKKNRVVEPIRNVDVKQSQLNANSKPICATCKKSMFDGVHDMCLLDFVKNVNSRAKSAKKHKFFFWKPTGHVFTEVGFKWKPIGRTFTIIELKVYSKKPKNVKNIGSSKKAKIVESKNANHSEPNHTRGSKATDIPSSSSLVMTGCPYCSLVSGLRMFKTYDREPLSAHEIYDVLGLDPWCFIYEVQTWMRRIFLNGHGVLRQSSFSSLNLGYDRFTPHVSVTLLKIKSSLDSVLYWNNLLSRFVNDLWTSELTIFNLNPADM</sequence>
<reference evidence="3" key="1">
    <citation type="journal article" date="2019" name="Sci. Rep.">
        <title>Draft genome of Tanacetum cinerariifolium, the natural source of mosquito coil.</title>
        <authorList>
            <person name="Yamashiro T."/>
            <person name="Shiraishi A."/>
            <person name="Satake H."/>
            <person name="Nakayama K."/>
        </authorList>
    </citation>
    <scope>NUCLEOTIDE SEQUENCE</scope>
</reference>
<evidence type="ECO:0000256" key="2">
    <source>
        <dbReference type="SAM" id="MobiDB-lite"/>
    </source>
</evidence>
<dbReference type="AlphaFoldDB" id="A0A6L2J4L5"/>
<evidence type="ECO:0000256" key="1">
    <source>
        <dbReference type="SAM" id="Coils"/>
    </source>
</evidence>
<comment type="caution">
    <text evidence="3">The sequence shown here is derived from an EMBL/GenBank/DDBJ whole genome shotgun (WGS) entry which is preliminary data.</text>
</comment>
<keyword evidence="1" id="KW-0175">Coiled coil</keyword>